<proteinExistence type="predicted"/>
<evidence type="ECO:0000313" key="2">
    <source>
        <dbReference type="Proteomes" id="UP000606172"/>
    </source>
</evidence>
<keyword evidence="2" id="KW-1185">Reference proteome</keyword>
<name>A0A919V777_9ACTN</name>
<dbReference type="EMBL" id="BOOW01000031">
    <property type="protein sequence ID" value="GII94830.1"/>
    <property type="molecule type" value="Genomic_DNA"/>
</dbReference>
<gene>
    <name evidence="1" type="ORF">Ssi02_50610</name>
</gene>
<comment type="caution">
    <text evidence="1">The sequence shown here is derived from an EMBL/GenBank/DDBJ whole genome shotgun (WGS) entry which is preliminary data.</text>
</comment>
<dbReference type="Proteomes" id="UP000606172">
    <property type="component" value="Unassembled WGS sequence"/>
</dbReference>
<organism evidence="1 2">
    <name type="scientific">Sinosporangium siamense</name>
    <dbReference type="NCBI Taxonomy" id="1367973"/>
    <lineage>
        <taxon>Bacteria</taxon>
        <taxon>Bacillati</taxon>
        <taxon>Actinomycetota</taxon>
        <taxon>Actinomycetes</taxon>
        <taxon>Streptosporangiales</taxon>
        <taxon>Streptosporangiaceae</taxon>
        <taxon>Sinosporangium</taxon>
    </lineage>
</organism>
<protein>
    <submittedName>
        <fullName evidence="1">Uncharacterized protein</fullName>
    </submittedName>
</protein>
<sequence length="64" mass="6882">MADAVRPVVEWIDHPPAASLTAIDRGKPVGMSLKTLKPDDATRLGAYTEERLRRLRTPGGAQAG</sequence>
<reference evidence="1" key="1">
    <citation type="submission" date="2021-01" db="EMBL/GenBank/DDBJ databases">
        <title>Whole genome shotgun sequence of Sinosporangium siamense NBRC 109515.</title>
        <authorList>
            <person name="Komaki H."/>
            <person name="Tamura T."/>
        </authorList>
    </citation>
    <scope>NUCLEOTIDE SEQUENCE</scope>
    <source>
        <strain evidence="1">NBRC 109515</strain>
    </source>
</reference>
<accession>A0A919V777</accession>
<dbReference type="AlphaFoldDB" id="A0A919V777"/>
<evidence type="ECO:0000313" key="1">
    <source>
        <dbReference type="EMBL" id="GII94830.1"/>
    </source>
</evidence>